<reference evidence="1" key="2">
    <citation type="journal article" date="2023" name="Syst. Appl. Microbiol.">
        <title>Govania unica gen. nov., sp. nov., a rare biosphere bacterium that represents a novel family in the class Alphaproteobacteria.</title>
        <authorList>
            <person name="Vandamme P."/>
            <person name="Peeters C."/>
            <person name="Hettiarachchi A."/>
            <person name="Cnockaert M."/>
            <person name="Carlier A."/>
        </authorList>
    </citation>
    <scope>NUCLEOTIDE SEQUENCE</scope>
    <source>
        <strain evidence="1">LMG 31809</strain>
    </source>
</reference>
<evidence type="ECO:0000313" key="1">
    <source>
        <dbReference type="EMBL" id="MDA5193682.1"/>
    </source>
</evidence>
<reference evidence="1" key="1">
    <citation type="submission" date="2022-08" db="EMBL/GenBank/DDBJ databases">
        <authorList>
            <person name="Vandamme P."/>
            <person name="Hettiarachchi A."/>
            <person name="Peeters C."/>
            <person name="Cnockaert M."/>
            <person name="Carlier A."/>
        </authorList>
    </citation>
    <scope>NUCLEOTIDE SEQUENCE</scope>
    <source>
        <strain evidence="1">LMG 31809</strain>
    </source>
</reference>
<sequence length="181" mass="19602">MISDRQNGAVVTDLIEAIIEDISIALNPAMGLEGKHGHTENPGGVKTISAQKFKQSERVKEAKIATLVERAQFVKNPHKEPRRLEMVAGLGLCGLASSDRLHNLLHGTMLQHPFGLARRQKEVQKIPGTCQRSGHCRIGQEIMGGGLNICINAACLLANTCEQAAFAQAMDQSESFSIGDY</sequence>
<organism evidence="1 2">
    <name type="scientific">Govanella unica</name>
    <dbReference type="NCBI Taxonomy" id="2975056"/>
    <lineage>
        <taxon>Bacteria</taxon>
        <taxon>Pseudomonadati</taxon>
        <taxon>Pseudomonadota</taxon>
        <taxon>Alphaproteobacteria</taxon>
        <taxon>Emcibacterales</taxon>
        <taxon>Govanellaceae</taxon>
        <taxon>Govanella</taxon>
    </lineage>
</organism>
<name>A0A9X3Z713_9PROT</name>
<gene>
    <name evidence="1" type="ORF">NYP16_06905</name>
</gene>
<protein>
    <submittedName>
        <fullName evidence="1">Uncharacterized protein</fullName>
    </submittedName>
</protein>
<keyword evidence="2" id="KW-1185">Reference proteome</keyword>
<accession>A0A9X3Z713</accession>
<dbReference type="Proteomes" id="UP001141619">
    <property type="component" value="Unassembled WGS sequence"/>
</dbReference>
<comment type="caution">
    <text evidence="1">The sequence shown here is derived from an EMBL/GenBank/DDBJ whole genome shotgun (WGS) entry which is preliminary data.</text>
</comment>
<dbReference type="EMBL" id="JANWOI010000002">
    <property type="protein sequence ID" value="MDA5193682.1"/>
    <property type="molecule type" value="Genomic_DNA"/>
</dbReference>
<proteinExistence type="predicted"/>
<dbReference type="AlphaFoldDB" id="A0A9X3Z713"/>
<evidence type="ECO:0000313" key="2">
    <source>
        <dbReference type="Proteomes" id="UP001141619"/>
    </source>
</evidence>